<dbReference type="AlphaFoldDB" id="A0A5E4WAM8"/>
<proteinExistence type="predicted"/>
<dbReference type="EMBL" id="CABPSK010000002">
    <property type="protein sequence ID" value="VVE20155.1"/>
    <property type="molecule type" value="Genomic_DNA"/>
</dbReference>
<gene>
    <name evidence="1" type="ORF">PPN31114_03108</name>
</gene>
<sequence length="42" mass="4923">MKVIQLHDEIQKTLWSEAVRVKHCIVHCQTPAIRNSRPLQKS</sequence>
<organism evidence="1 2">
    <name type="scientific">Pandoraea pneumonica</name>
    <dbReference type="NCBI Taxonomy" id="2508299"/>
    <lineage>
        <taxon>Bacteria</taxon>
        <taxon>Pseudomonadati</taxon>
        <taxon>Pseudomonadota</taxon>
        <taxon>Betaproteobacteria</taxon>
        <taxon>Burkholderiales</taxon>
        <taxon>Burkholderiaceae</taxon>
        <taxon>Pandoraea</taxon>
    </lineage>
</organism>
<dbReference type="Proteomes" id="UP000366945">
    <property type="component" value="Unassembled WGS sequence"/>
</dbReference>
<reference evidence="1 2" key="1">
    <citation type="submission" date="2019-08" db="EMBL/GenBank/DDBJ databases">
        <authorList>
            <person name="Peeters C."/>
        </authorList>
    </citation>
    <scope>NUCLEOTIDE SEQUENCE [LARGE SCALE GENOMIC DNA]</scope>
    <source>
        <strain evidence="1 2">LMG 31114</strain>
    </source>
</reference>
<protein>
    <submittedName>
        <fullName evidence="1">Uncharacterized protein</fullName>
    </submittedName>
</protein>
<keyword evidence="2" id="KW-1185">Reference proteome</keyword>
<evidence type="ECO:0000313" key="1">
    <source>
        <dbReference type="EMBL" id="VVE20155.1"/>
    </source>
</evidence>
<evidence type="ECO:0000313" key="2">
    <source>
        <dbReference type="Proteomes" id="UP000366945"/>
    </source>
</evidence>
<accession>A0A5E4WAM8</accession>
<name>A0A5E4WAM8_9BURK</name>